<feature type="transmembrane region" description="Helical" evidence="1">
    <location>
        <begin position="21"/>
        <end position="42"/>
    </location>
</feature>
<evidence type="ECO:0000313" key="3">
    <source>
        <dbReference type="Proteomes" id="UP001597163"/>
    </source>
</evidence>
<dbReference type="Proteomes" id="UP001597163">
    <property type="component" value="Unassembled WGS sequence"/>
</dbReference>
<keyword evidence="3" id="KW-1185">Reference proteome</keyword>
<comment type="caution">
    <text evidence="2">The sequence shown here is derived from an EMBL/GenBank/DDBJ whole genome shotgun (WGS) entry which is preliminary data.</text>
</comment>
<sequence>MKAKTKTLAKQSRIYRKLHRFVAVPFVVFMFIMGATGLLLAWKDQLQFKPSTQKSIANNRDLISLDVIKNNAVAYIEKTNLSSEINRIDYRPNKGTAKVRFENHFTELQIDCYSGQIISEKQRTADIIEMIHDGSILDYLFKNQSKPVKLFYSSATSLALILLSFSGFWLWLKPRQIKKIKS</sequence>
<dbReference type="EMBL" id="JBHTLJ010000003">
    <property type="protein sequence ID" value="MFD1162821.1"/>
    <property type="molecule type" value="Genomic_DNA"/>
</dbReference>
<dbReference type="InterPro" id="IPR005625">
    <property type="entry name" value="PepSY-ass_TM"/>
</dbReference>
<feature type="transmembrane region" description="Helical" evidence="1">
    <location>
        <begin position="150"/>
        <end position="172"/>
    </location>
</feature>
<keyword evidence="1" id="KW-0812">Transmembrane</keyword>
<dbReference type="Pfam" id="PF03929">
    <property type="entry name" value="PepSY_TM"/>
    <property type="match status" value="1"/>
</dbReference>
<dbReference type="RefSeq" id="WP_311939653.1">
    <property type="nucleotide sequence ID" value="NZ_JAVSCK010000003.1"/>
</dbReference>
<accession>A0ABW3RCU5</accession>
<protein>
    <submittedName>
        <fullName evidence="2">PepSY domain-containing protein</fullName>
    </submittedName>
</protein>
<keyword evidence="1" id="KW-0472">Membrane</keyword>
<evidence type="ECO:0000313" key="2">
    <source>
        <dbReference type="EMBL" id="MFD1162821.1"/>
    </source>
</evidence>
<name>A0ABW3RCU5_9FLAO</name>
<organism evidence="2 3">
    <name type="scientific">Hwangdonia seohaensis</name>
    <dbReference type="NCBI Taxonomy" id="1240727"/>
    <lineage>
        <taxon>Bacteria</taxon>
        <taxon>Pseudomonadati</taxon>
        <taxon>Bacteroidota</taxon>
        <taxon>Flavobacteriia</taxon>
        <taxon>Flavobacteriales</taxon>
        <taxon>Flavobacteriaceae</taxon>
        <taxon>Hwangdonia</taxon>
    </lineage>
</organism>
<gene>
    <name evidence="2" type="ORF">ACFQ2E_10355</name>
</gene>
<proteinExistence type="predicted"/>
<keyword evidence="1" id="KW-1133">Transmembrane helix</keyword>
<evidence type="ECO:0000256" key="1">
    <source>
        <dbReference type="SAM" id="Phobius"/>
    </source>
</evidence>
<reference evidence="3" key="1">
    <citation type="journal article" date="2019" name="Int. J. Syst. Evol. Microbiol.">
        <title>The Global Catalogue of Microorganisms (GCM) 10K type strain sequencing project: providing services to taxonomists for standard genome sequencing and annotation.</title>
        <authorList>
            <consortium name="The Broad Institute Genomics Platform"/>
            <consortium name="The Broad Institute Genome Sequencing Center for Infectious Disease"/>
            <person name="Wu L."/>
            <person name="Ma J."/>
        </authorList>
    </citation>
    <scope>NUCLEOTIDE SEQUENCE [LARGE SCALE GENOMIC DNA]</scope>
    <source>
        <strain evidence="3">CCUG 63246</strain>
    </source>
</reference>